<dbReference type="GO" id="GO:0043546">
    <property type="term" value="F:molybdopterin cofactor binding"/>
    <property type="evidence" value="ECO:0007669"/>
    <property type="project" value="InterPro"/>
</dbReference>
<name>A0A2S9YN35_9BACT</name>
<reference evidence="6 7" key="1">
    <citation type="submission" date="2018-03" db="EMBL/GenBank/DDBJ databases">
        <title>Draft Genome Sequences of the Obligatory Marine Myxobacteria Enhygromyxa salina SWB007.</title>
        <authorList>
            <person name="Poehlein A."/>
            <person name="Moghaddam J.A."/>
            <person name="Harms H."/>
            <person name="Alanjari M."/>
            <person name="Koenig G.M."/>
            <person name="Daniel R."/>
            <person name="Schaeberle T.F."/>
        </authorList>
    </citation>
    <scope>NUCLEOTIDE SEQUENCE [LARGE SCALE GENOMIC DNA]</scope>
    <source>
        <strain evidence="6 7">SWB007</strain>
    </source>
</reference>
<dbReference type="AlphaFoldDB" id="A0A2S9YN35"/>
<dbReference type="Gene3D" id="3.40.50.740">
    <property type="match status" value="1"/>
</dbReference>
<dbReference type="Pfam" id="PF00384">
    <property type="entry name" value="Molybdopterin"/>
    <property type="match status" value="1"/>
</dbReference>
<proteinExistence type="inferred from homology"/>
<dbReference type="Pfam" id="PF04879">
    <property type="entry name" value="Molybdop_Fe4S4"/>
    <property type="match status" value="1"/>
</dbReference>
<feature type="domain" description="4Fe-4S Mo/W bis-MGD-type" evidence="5">
    <location>
        <begin position="2"/>
        <end position="58"/>
    </location>
</feature>
<comment type="similarity">
    <text evidence="1">Belongs to the prokaryotic molybdopterin-containing oxidoreductase family.</text>
</comment>
<dbReference type="InterPro" id="IPR006963">
    <property type="entry name" value="Mopterin_OxRdtase_4Fe-4S_dom"/>
</dbReference>
<dbReference type="GO" id="GO:0051536">
    <property type="term" value="F:iron-sulfur cluster binding"/>
    <property type="evidence" value="ECO:0007669"/>
    <property type="project" value="UniProtKB-KW"/>
</dbReference>
<evidence type="ECO:0000259" key="5">
    <source>
        <dbReference type="PROSITE" id="PS51669"/>
    </source>
</evidence>
<dbReference type="EC" id="1.7.99.4" evidence="6"/>
<comment type="caution">
    <text evidence="6">The sequence shown here is derived from an EMBL/GenBank/DDBJ whole genome shotgun (WGS) entry which is preliminary data.</text>
</comment>
<evidence type="ECO:0000256" key="4">
    <source>
        <dbReference type="ARBA" id="ARBA00023014"/>
    </source>
</evidence>
<dbReference type="GO" id="GO:0016491">
    <property type="term" value="F:oxidoreductase activity"/>
    <property type="evidence" value="ECO:0007669"/>
    <property type="project" value="UniProtKB-KW"/>
</dbReference>
<evidence type="ECO:0000313" key="7">
    <source>
        <dbReference type="Proteomes" id="UP000238823"/>
    </source>
</evidence>
<dbReference type="Proteomes" id="UP000238823">
    <property type="component" value="Unassembled WGS sequence"/>
</dbReference>
<dbReference type="PANTHER" id="PTHR43742:SF6">
    <property type="entry name" value="OXIDOREDUCTASE YYAE-RELATED"/>
    <property type="match status" value="1"/>
</dbReference>
<dbReference type="InterPro" id="IPR006656">
    <property type="entry name" value="Mopterin_OxRdtase"/>
</dbReference>
<dbReference type="Gene3D" id="2.40.40.20">
    <property type="match status" value="1"/>
</dbReference>
<keyword evidence="2" id="KW-0479">Metal-binding</keyword>
<dbReference type="PROSITE" id="PS51669">
    <property type="entry name" value="4FE4S_MOW_BIS_MGD"/>
    <property type="match status" value="1"/>
</dbReference>
<evidence type="ECO:0000256" key="1">
    <source>
        <dbReference type="ARBA" id="ARBA00010312"/>
    </source>
</evidence>
<dbReference type="OrthoDB" id="9757870at2"/>
<keyword evidence="4" id="KW-0411">Iron-sulfur</keyword>
<dbReference type="GO" id="GO:0046872">
    <property type="term" value="F:metal ion binding"/>
    <property type="evidence" value="ECO:0007669"/>
    <property type="project" value="UniProtKB-KW"/>
</dbReference>
<dbReference type="PANTHER" id="PTHR43742">
    <property type="entry name" value="TRIMETHYLAMINE-N-OXIDE REDUCTASE"/>
    <property type="match status" value="1"/>
</dbReference>
<dbReference type="SUPFAM" id="SSF50692">
    <property type="entry name" value="ADC-like"/>
    <property type="match status" value="1"/>
</dbReference>
<gene>
    <name evidence="6" type="primary">narB</name>
    <name evidence="6" type="ORF">ENSA7_38090</name>
</gene>
<protein>
    <submittedName>
        <fullName evidence="6">Nitrate reductase</fullName>
        <ecNumber evidence="6">1.7.99.4</ecNumber>
    </submittedName>
</protein>
<dbReference type="SUPFAM" id="SSF53706">
    <property type="entry name" value="Formate dehydrogenase/DMSO reductase, domains 1-3"/>
    <property type="match status" value="1"/>
</dbReference>
<dbReference type="EMBL" id="PVNL01000074">
    <property type="protein sequence ID" value="PRQ06490.1"/>
    <property type="molecule type" value="Genomic_DNA"/>
</dbReference>
<dbReference type="InterPro" id="IPR009010">
    <property type="entry name" value="Asp_de-COase-like_dom_sf"/>
</dbReference>
<dbReference type="Gene3D" id="3.40.228.10">
    <property type="entry name" value="Dimethylsulfoxide Reductase, domain 2"/>
    <property type="match status" value="1"/>
</dbReference>
<evidence type="ECO:0000313" key="6">
    <source>
        <dbReference type="EMBL" id="PRQ06490.1"/>
    </source>
</evidence>
<dbReference type="RefSeq" id="WP_106090777.1">
    <property type="nucleotide sequence ID" value="NZ_PVNL01000074.1"/>
</dbReference>
<sequence length="729" mass="78692">MAERVQTFCRICEALCGLEVETEGGRVTAIRPDELHPISRGYACVKGTRYAGIHAAADRINYPMRRTPTGWRRISWDRALREIGARIGGDLRRRGPRSVAMYLGNPTFFNYKAMLFAQDFMAALGSPNLFASHSIDCNNKLFVAEHMYGLGMINPVPDLDHTQLLVCLGSNPAISQMSFVRAPNALARLRGVVERGGRVVTIDPRRTETAARVGEHLFIRPGTDAWLLLALAHVLFAEGLADEALLRRHGHGLESLRAALVTWTPARAAALTGVPAASIVALARDLAKADGAAVYMSTGVNMGPFGSLAYWITQVLNFATGNLDRRGGSLVPRGALDLLAFAGRRGRRPARSRDGRWRSVFDALPAGALSEEIDERRDGIRNLIVCAGDPAHSIPGGQLRPALERLDTLVCIDLFVSETASRAHYLLPATDMLERSDFPLGTMLSQIGAHVQFTEAVVPPAFERREEWQIFGDLLPACGVRPPLGNLCGSVPQINRWLGKVSRRRADPDHLLAVALAAFGATSLRQLRANPRGLALPEVEPGSFLGSRVATKDGRVDLAPAPLLADLDRLAAAEPALRERIAVEGQVEDGELALLLIGRRERRSHNSWMLNNSQLQHPPSNVALLHPGDAASLGLCEGQRAELRSESGTARLPVSLSEDVRRGVVVVPHGWGHSRSAPGQAVAAAPVGANSNTLIPGGSSHLEPVSGQAIMTAIPIRVRRCEAAEELVS</sequence>
<keyword evidence="3" id="KW-0408">Iron</keyword>
<organism evidence="6 7">
    <name type="scientific">Enhygromyxa salina</name>
    <dbReference type="NCBI Taxonomy" id="215803"/>
    <lineage>
        <taxon>Bacteria</taxon>
        <taxon>Pseudomonadati</taxon>
        <taxon>Myxococcota</taxon>
        <taxon>Polyangia</taxon>
        <taxon>Nannocystales</taxon>
        <taxon>Nannocystaceae</taxon>
        <taxon>Enhygromyxa</taxon>
    </lineage>
</organism>
<dbReference type="Pfam" id="PF01568">
    <property type="entry name" value="Molydop_binding"/>
    <property type="match status" value="1"/>
</dbReference>
<dbReference type="SMART" id="SM00926">
    <property type="entry name" value="Molybdop_Fe4S4"/>
    <property type="match status" value="1"/>
</dbReference>
<dbReference type="Gene3D" id="2.20.25.90">
    <property type="entry name" value="ADC-like domains"/>
    <property type="match status" value="1"/>
</dbReference>
<evidence type="ECO:0000256" key="2">
    <source>
        <dbReference type="ARBA" id="ARBA00022723"/>
    </source>
</evidence>
<dbReference type="InterPro" id="IPR050612">
    <property type="entry name" value="Prok_Mopterin_Oxidored"/>
</dbReference>
<evidence type="ECO:0000256" key="3">
    <source>
        <dbReference type="ARBA" id="ARBA00023004"/>
    </source>
</evidence>
<dbReference type="InterPro" id="IPR006657">
    <property type="entry name" value="MoPterin_dinucl-bd_dom"/>
</dbReference>
<accession>A0A2S9YN35</accession>
<keyword evidence="6" id="KW-0560">Oxidoreductase</keyword>